<dbReference type="InterPro" id="IPR013785">
    <property type="entry name" value="Aldolase_TIM"/>
</dbReference>
<proteinExistence type="predicted"/>
<dbReference type="PANTHER" id="PTHR13930">
    <property type="entry name" value="S-ADENOSYL-L-METHIONINE-DEPENDENT TRNA 4-DEMETHYLWYOSINE SYNTHASE"/>
    <property type="match status" value="1"/>
</dbReference>
<gene>
    <name evidence="1" type="ORF">ENG09_03340</name>
</gene>
<dbReference type="GO" id="GO:0051539">
    <property type="term" value="F:4 iron, 4 sulfur cluster binding"/>
    <property type="evidence" value="ECO:0007669"/>
    <property type="project" value="InterPro"/>
</dbReference>
<evidence type="ECO:0000313" key="1">
    <source>
        <dbReference type="EMBL" id="HDM36274.1"/>
    </source>
</evidence>
<name>A0A7C0X1W7_9EURY</name>
<dbReference type="PANTHER" id="PTHR13930:SF0">
    <property type="entry name" value="S-ADENOSYL-L-METHIONINE-DEPENDENT TRNA 4-DEMETHYLWYOSINE SYNTHASE TYW1-RELATED"/>
    <property type="match status" value="1"/>
</dbReference>
<comment type="caution">
    <text evidence="1">The sequence shown here is derived from an EMBL/GenBank/DDBJ whole genome shotgun (WGS) entry which is preliminary data.</text>
</comment>
<dbReference type="AlphaFoldDB" id="A0A7C0X1W7"/>
<protein>
    <submittedName>
        <fullName evidence="1">4-demethylwyosine synthase TYW1</fullName>
    </submittedName>
</protein>
<dbReference type="GO" id="GO:0008033">
    <property type="term" value="P:tRNA processing"/>
    <property type="evidence" value="ECO:0007669"/>
    <property type="project" value="InterPro"/>
</dbReference>
<dbReference type="Gene3D" id="3.20.20.70">
    <property type="entry name" value="Aldolase class I"/>
    <property type="match status" value="1"/>
</dbReference>
<sequence length="49" mass="5697">MRGGEFCYKGRFYGVASHRCIQMTPTILCNQACIHCWRPFIELSEDDIV</sequence>
<reference evidence="1" key="1">
    <citation type="journal article" date="2020" name="mSystems">
        <title>Genome- and Community-Level Interaction Insights into Carbon Utilization and Element Cycling Functions of Hydrothermarchaeota in Hydrothermal Sediment.</title>
        <authorList>
            <person name="Zhou Z."/>
            <person name="Liu Y."/>
            <person name="Xu W."/>
            <person name="Pan J."/>
            <person name="Luo Z.H."/>
            <person name="Li M."/>
        </authorList>
    </citation>
    <scope>NUCLEOTIDE SEQUENCE [LARGE SCALE GENOMIC DNA]</scope>
    <source>
        <strain evidence="1">HyVt-185</strain>
    </source>
</reference>
<organism evidence="1">
    <name type="scientific">Candidatus Syntropharchaeum butanivorans</name>
    <dbReference type="NCBI Taxonomy" id="1839936"/>
    <lineage>
        <taxon>Archaea</taxon>
        <taxon>Methanobacteriati</taxon>
        <taxon>Methanobacteriota</taxon>
        <taxon>Stenosarchaea group</taxon>
        <taxon>Methanomicrobia</taxon>
        <taxon>Methanosarcinales</taxon>
        <taxon>ANME-2 cluster</taxon>
        <taxon>Candidatus Syntropharchaeum</taxon>
    </lineage>
</organism>
<feature type="non-terminal residue" evidence="1">
    <location>
        <position position="49"/>
    </location>
</feature>
<dbReference type="InterPro" id="IPR034556">
    <property type="entry name" value="tRNA_wybutosine-synthase"/>
</dbReference>
<accession>A0A7C0X1W7</accession>
<dbReference type="EMBL" id="DQZR01000140">
    <property type="protein sequence ID" value="HDM36274.1"/>
    <property type="molecule type" value="Genomic_DNA"/>
</dbReference>
<dbReference type="Proteomes" id="UP000885863">
    <property type="component" value="Unassembled WGS sequence"/>
</dbReference>